<feature type="transmembrane region" description="Helical" evidence="1">
    <location>
        <begin position="258"/>
        <end position="283"/>
    </location>
</feature>
<gene>
    <name evidence="3" type="ORF">Q8A67_001441</name>
</gene>
<proteinExistence type="predicted"/>
<dbReference type="Gene3D" id="2.60.40.10">
    <property type="entry name" value="Immunoglobulins"/>
    <property type="match status" value="6"/>
</dbReference>
<feature type="domain" description="Immunoglobulin" evidence="2">
    <location>
        <begin position="601"/>
        <end position="704"/>
    </location>
</feature>
<comment type="caution">
    <text evidence="3">The sequence shown here is derived from an EMBL/GenBank/DDBJ whole genome shotgun (WGS) entry which is preliminary data.</text>
</comment>
<organism evidence="3 4">
    <name type="scientific">Cirrhinus molitorella</name>
    <name type="common">mud carp</name>
    <dbReference type="NCBI Taxonomy" id="172907"/>
    <lineage>
        <taxon>Eukaryota</taxon>
        <taxon>Metazoa</taxon>
        <taxon>Chordata</taxon>
        <taxon>Craniata</taxon>
        <taxon>Vertebrata</taxon>
        <taxon>Euteleostomi</taxon>
        <taxon>Actinopterygii</taxon>
        <taxon>Neopterygii</taxon>
        <taxon>Teleostei</taxon>
        <taxon>Ostariophysi</taxon>
        <taxon>Cypriniformes</taxon>
        <taxon>Cyprinidae</taxon>
        <taxon>Labeoninae</taxon>
        <taxon>Labeonini</taxon>
        <taxon>Cirrhinus</taxon>
    </lineage>
</organism>
<dbReference type="Proteomes" id="UP001187343">
    <property type="component" value="Unassembled WGS sequence"/>
</dbReference>
<evidence type="ECO:0000259" key="2">
    <source>
        <dbReference type="SMART" id="SM00409"/>
    </source>
</evidence>
<feature type="domain" description="Immunoglobulin" evidence="2">
    <location>
        <begin position="37"/>
        <end position="139"/>
    </location>
</feature>
<dbReference type="PANTHER" id="PTHR21063">
    <property type="entry name" value="LFA-3"/>
    <property type="match status" value="1"/>
</dbReference>
<name>A0AA88Q961_9TELE</name>
<feature type="domain" description="Immunoglobulin" evidence="2">
    <location>
        <begin position="296"/>
        <end position="397"/>
    </location>
</feature>
<sequence>MFIKAHWTKLYSETSSIALISVFLAVLNGVSGDAGETKKLSILEGDSVTLHTNLTEIHKVDLIMWMYGAQRSIIAKLNGKNLIISFYDVDDGRFGHRLQLDNQTGSLSISDIRTKHSGDYQLRIISSETSYKTFSLTVHDVFFAGITNNKEGESVSLHTGVNEMQKHDAILWMFGLSSPDTFIAEINITVHKITFSEDGRFKDRLQLDDRTGSLIITNSRTTDTGVYQLQITNSKETFYKRYNVLVDAPEPGLLSGDLVTLVLICVVLVLVVAAAVATGVCCFRRKCLRLNRTDEIKTKEVTEGDSVTLHTGITEPHQYDQIDWSFGPRGSAIAQIPERNRKSSIRHDERFRDRLQLNSETGDLTIHDIKITQSGDYQLKVCIAKEIKLIKFKLILYEDSLQFSEGENVTLYTGVSELQRDEQIIWSFGSEDNVIAKDRNPNQTANNDGRFGDRLQMNTTGSLSIANTKSTDSGVYHLRISSRNKVLYKKFRVTVWLDTLKVKAGDSVILDTGITELEEDSKILWTHGDNDTCIAKINRATNKTSLYHGNDVRFRDRLQLNHQNGSLSIWNISIAHSDVYKLQISSHRQSKCKRFVVIVDENKVSVTEGDFAILNTDVSELQRDTLILWMFGPRESLIAKADMENNTISTYDSVGGRFRDRLELDHQTGSLRIKNTMNTDSGLYKLKIISSRDTKYKQFRVTVVGNRGRETNTEDAVETGLRENSVDTPLVQIYSGTSLTV</sequence>
<dbReference type="InterPro" id="IPR003599">
    <property type="entry name" value="Ig_sub"/>
</dbReference>
<feature type="domain" description="Immunoglobulin" evidence="2">
    <location>
        <begin position="398"/>
        <end position="496"/>
    </location>
</feature>
<dbReference type="SMART" id="SM00409">
    <property type="entry name" value="IG"/>
    <property type="match status" value="6"/>
</dbReference>
<evidence type="ECO:0000313" key="4">
    <source>
        <dbReference type="Proteomes" id="UP001187343"/>
    </source>
</evidence>
<evidence type="ECO:0000256" key="1">
    <source>
        <dbReference type="SAM" id="Phobius"/>
    </source>
</evidence>
<feature type="domain" description="Immunoglobulin" evidence="2">
    <location>
        <begin position="144"/>
        <end position="247"/>
    </location>
</feature>
<reference evidence="3" key="1">
    <citation type="submission" date="2023-08" db="EMBL/GenBank/DDBJ databases">
        <title>Chromosome-level Genome Assembly of mud carp (Cirrhinus molitorella).</title>
        <authorList>
            <person name="Liu H."/>
        </authorList>
    </citation>
    <scope>NUCLEOTIDE SEQUENCE</scope>
    <source>
        <strain evidence="3">Prfri</strain>
        <tissue evidence="3">Muscle</tissue>
    </source>
</reference>
<accession>A0AA88Q961</accession>
<protein>
    <recommendedName>
        <fullName evidence="2">Immunoglobulin domain-containing protein</fullName>
    </recommendedName>
</protein>
<keyword evidence="1" id="KW-1133">Transmembrane helix</keyword>
<dbReference type="FunFam" id="2.60.40.10:FF:002431">
    <property type="entry name" value="Si:ch211-222k6.3"/>
    <property type="match status" value="1"/>
</dbReference>
<dbReference type="InterPro" id="IPR013106">
    <property type="entry name" value="Ig_V-set"/>
</dbReference>
<keyword evidence="1" id="KW-0472">Membrane</keyword>
<dbReference type="Pfam" id="PF07686">
    <property type="entry name" value="V-set"/>
    <property type="match status" value="2"/>
</dbReference>
<dbReference type="InterPro" id="IPR013783">
    <property type="entry name" value="Ig-like_fold"/>
</dbReference>
<dbReference type="PANTHER" id="PTHR21063:SF4">
    <property type="entry name" value="CD48 ANTIGEN-RELATED"/>
    <property type="match status" value="1"/>
</dbReference>
<dbReference type="AlphaFoldDB" id="A0AA88Q961"/>
<evidence type="ECO:0000313" key="3">
    <source>
        <dbReference type="EMBL" id="KAK2917067.1"/>
    </source>
</evidence>
<dbReference type="SUPFAM" id="SSF48726">
    <property type="entry name" value="Immunoglobulin"/>
    <property type="match status" value="6"/>
</dbReference>
<keyword evidence="4" id="KW-1185">Reference proteome</keyword>
<keyword evidence="1" id="KW-0812">Transmembrane</keyword>
<dbReference type="EMBL" id="JAUYZG010000001">
    <property type="protein sequence ID" value="KAK2917067.1"/>
    <property type="molecule type" value="Genomic_DNA"/>
</dbReference>
<dbReference type="InterPro" id="IPR036179">
    <property type="entry name" value="Ig-like_dom_sf"/>
</dbReference>
<feature type="domain" description="Immunoglobulin" evidence="2">
    <location>
        <begin position="497"/>
        <end position="600"/>
    </location>
</feature>